<proteinExistence type="predicted"/>
<keyword evidence="2" id="KW-1185">Reference proteome</keyword>
<sequence>ALRHDEEAAIDRGSESNIVSIHCEREDLEGESLHVPLKTTKNPTGVSSWGSCTDLTVVSASTIPQ</sequence>
<dbReference type="AlphaFoldDB" id="A0A8D0EXF6"/>
<dbReference type="Ensembl" id="ENSSOCT00000006624.1">
    <property type="protein sequence ID" value="ENSSOCP00000006461.1"/>
    <property type="gene ID" value="ENSSOCG00000004964.1"/>
</dbReference>
<reference evidence="1" key="1">
    <citation type="submission" date="2025-08" db="UniProtKB">
        <authorList>
            <consortium name="Ensembl"/>
        </authorList>
    </citation>
    <scope>IDENTIFICATION</scope>
</reference>
<reference evidence="1" key="2">
    <citation type="submission" date="2025-09" db="UniProtKB">
        <authorList>
            <consortium name="Ensembl"/>
        </authorList>
    </citation>
    <scope>IDENTIFICATION</scope>
</reference>
<dbReference type="Proteomes" id="UP000694551">
    <property type="component" value="Unplaced"/>
</dbReference>
<organism evidence="1 2">
    <name type="scientific">Strix occidentalis caurina</name>
    <name type="common">northern spotted owl</name>
    <dbReference type="NCBI Taxonomy" id="311401"/>
    <lineage>
        <taxon>Eukaryota</taxon>
        <taxon>Metazoa</taxon>
        <taxon>Chordata</taxon>
        <taxon>Craniata</taxon>
        <taxon>Vertebrata</taxon>
        <taxon>Euteleostomi</taxon>
        <taxon>Archelosauria</taxon>
        <taxon>Archosauria</taxon>
        <taxon>Dinosauria</taxon>
        <taxon>Saurischia</taxon>
        <taxon>Theropoda</taxon>
        <taxon>Coelurosauria</taxon>
        <taxon>Aves</taxon>
        <taxon>Neognathae</taxon>
        <taxon>Neoaves</taxon>
        <taxon>Telluraves</taxon>
        <taxon>Strigiformes</taxon>
        <taxon>Strigidae</taxon>
        <taxon>Strix</taxon>
    </lineage>
</organism>
<name>A0A8D0EXF6_STROC</name>
<accession>A0A8D0EXF6</accession>
<evidence type="ECO:0000313" key="1">
    <source>
        <dbReference type="Ensembl" id="ENSSOCP00000006461.1"/>
    </source>
</evidence>
<protein>
    <submittedName>
        <fullName evidence="1">Uncharacterized protein</fullName>
    </submittedName>
</protein>
<evidence type="ECO:0000313" key="2">
    <source>
        <dbReference type="Proteomes" id="UP000694551"/>
    </source>
</evidence>